<dbReference type="EMBL" id="JAEKLZ010000247">
    <property type="protein sequence ID" value="MBW8726987.1"/>
    <property type="molecule type" value="Genomic_DNA"/>
</dbReference>
<reference evidence="1" key="1">
    <citation type="submission" date="2020-06" db="EMBL/GenBank/DDBJ databases">
        <title>Stable isotope informed genome-resolved metagenomics uncovers potential trophic interactions in rhizosphere soil.</title>
        <authorList>
            <person name="Starr E.P."/>
            <person name="Shi S."/>
            <person name="Blazewicz S.J."/>
            <person name="Koch B.J."/>
            <person name="Probst A.J."/>
            <person name="Hungate B.A."/>
            <person name="Pett-Ridge J."/>
            <person name="Firestone M.K."/>
            <person name="Banfield J.F."/>
        </authorList>
    </citation>
    <scope>NUCLEOTIDE SEQUENCE</scope>
    <source>
        <strain evidence="1">YM_69_17</strain>
    </source>
</reference>
<gene>
    <name evidence="1" type="ORF">JF625_17805</name>
</gene>
<dbReference type="Proteomes" id="UP000700706">
    <property type="component" value="Unassembled WGS sequence"/>
</dbReference>
<dbReference type="AlphaFoldDB" id="A0A952FL17"/>
<comment type="caution">
    <text evidence="1">The sequence shown here is derived from an EMBL/GenBank/DDBJ whole genome shotgun (WGS) entry which is preliminary data.</text>
</comment>
<accession>A0A952FL17</accession>
<organism evidence="1 2">
    <name type="scientific">Inquilinus limosus</name>
    <dbReference type="NCBI Taxonomy" id="171674"/>
    <lineage>
        <taxon>Bacteria</taxon>
        <taxon>Pseudomonadati</taxon>
        <taxon>Pseudomonadota</taxon>
        <taxon>Alphaproteobacteria</taxon>
        <taxon>Rhodospirillales</taxon>
        <taxon>Rhodospirillaceae</taxon>
        <taxon>Inquilinus</taxon>
    </lineage>
</organism>
<proteinExistence type="predicted"/>
<evidence type="ECO:0000313" key="1">
    <source>
        <dbReference type="EMBL" id="MBW8726987.1"/>
    </source>
</evidence>
<protein>
    <submittedName>
        <fullName evidence="1">Uncharacterized protein</fullName>
    </submittedName>
</protein>
<feature type="non-terminal residue" evidence="1">
    <location>
        <position position="55"/>
    </location>
</feature>
<name>A0A952FL17_9PROT</name>
<sequence length="55" mass="6132">MLDPDEIIGWLLGPARILPSPAPLLQALAERLVQAGYPLWRLSFHLPQFQPQVSA</sequence>
<evidence type="ECO:0000313" key="2">
    <source>
        <dbReference type="Proteomes" id="UP000700706"/>
    </source>
</evidence>